<proteinExistence type="predicted"/>
<dbReference type="EMBL" id="CAJNOR010008439">
    <property type="protein sequence ID" value="CAF1633219.1"/>
    <property type="molecule type" value="Genomic_DNA"/>
</dbReference>
<feature type="region of interest" description="Disordered" evidence="1">
    <location>
        <begin position="1"/>
        <end position="91"/>
    </location>
</feature>
<feature type="compositionally biased region" description="Polar residues" evidence="1">
    <location>
        <begin position="47"/>
        <end position="76"/>
    </location>
</feature>
<feature type="compositionally biased region" description="Polar residues" evidence="1">
    <location>
        <begin position="736"/>
        <end position="748"/>
    </location>
</feature>
<organism evidence="2 3">
    <name type="scientific">Adineta ricciae</name>
    <name type="common">Rotifer</name>
    <dbReference type="NCBI Taxonomy" id="249248"/>
    <lineage>
        <taxon>Eukaryota</taxon>
        <taxon>Metazoa</taxon>
        <taxon>Spiralia</taxon>
        <taxon>Gnathifera</taxon>
        <taxon>Rotifera</taxon>
        <taxon>Eurotatoria</taxon>
        <taxon>Bdelloidea</taxon>
        <taxon>Adinetida</taxon>
        <taxon>Adinetidae</taxon>
        <taxon>Adineta</taxon>
    </lineage>
</organism>
<dbReference type="Proteomes" id="UP000663828">
    <property type="component" value="Unassembled WGS sequence"/>
</dbReference>
<feature type="compositionally biased region" description="Basic and acidic residues" evidence="1">
    <location>
        <begin position="245"/>
        <end position="257"/>
    </location>
</feature>
<evidence type="ECO:0000313" key="3">
    <source>
        <dbReference type="Proteomes" id="UP000663828"/>
    </source>
</evidence>
<reference evidence="2" key="1">
    <citation type="submission" date="2021-02" db="EMBL/GenBank/DDBJ databases">
        <authorList>
            <person name="Nowell W R."/>
        </authorList>
    </citation>
    <scope>NUCLEOTIDE SEQUENCE</scope>
</reference>
<feature type="compositionally biased region" description="Polar residues" evidence="1">
    <location>
        <begin position="440"/>
        <end position="482"/>
    </location>
</feature>
<feature type="compositionally biased region" description="Polar residues" evidence="1">
    <location>
        <begin position="761"/>
        <end position="773"/>
    </location>
</feature>
<gene>
    <name evidence="2" type="ORF">XAT740_LOCUS52014</name>
</gene>
<protein>
    <submittedName>
        <fullName evidence="2">Uncharacterized protein</fullName>
    </submittedName>
</protein>
<feature type="region of interest" description="Disordered" evidence="1">
    <location>
        <begin position="794"/>
        <end position="820"/>
    </location>
</feature>
<feature type="region of interest" description="Disordered" evidence="1">
    <location>
        <begin position="639"/>
        <end position="671"/>
    </location>
</feature>
<feature type="region of interest" description="Disordered" evidence="1">
    <location>
        <begin position="701"/>
        <end position="781"/>
    </location>
</feature>
<sequence length="844" mass="95742">MLFDTQSSYSQQPTAQNGHGLYGQADYPNTNGYDNKEEEPMYRYASSRLTGQSSHSTNKTPSVQTSTVKSPYSVQPTHDHHSHSSHPSIATPKNEAQQGALMDPLFAELDAMSYPQQSTSSNARPINQRTSMPYQPQVNHGQHQMGSTDMFMPSSNAENEDFYFDQYDRDHQLLGQNDVSPGPPSFREQHTNPFINHANVLSESNLANDNQLFYTEDGNDLPQNGNKDQKRKVMWKKLQQTTAKVADKSIKKREVPARGKGATDTSPTSTTYAGKKSSQTSQSPQNLSHRPIDSNPPNYIERNIGMIKNKENYFHRIPDKKYQNIYAKRKGLHNGNDIEYDQSSPSHSTLPLTINMNTGNQGQISSIPTIVEIPIDDDMNHNRENLSVDINLHLLDPQNASQQHEHAQHQFTDRSNSAQLNWMTTDALDRHIRKMERSIHQNLPPTRSSQRGPPSVTTNTSSLTGTFSSRSTGLGYSGNSSRNHTKETYNYSARGLEEDSYLAQMRHSRKPKDFQQYTIRDYDRFKKNCGFGTGHLGFDSENITYKEKLEKANKAKEYAQHVEARNRKIISEATIRMSSETRSPTEESKSSRLTENAHLSKRTLRYPSKSTHSSPVSMTEIIPFASTRRPVDVSYRTPPMHQVPSARRPADIFSQPPSARRPVGVTTHSPTTRRLVEVVSQASSNSKQRVRFPQHEEHEIVEIVDRSHDRDVTPVNRSLIHPQKKRRELNDENDSQHGSVTESVSSHRTSVRRLSPAKVASPSSRISSENGSQRRPLRFENLVPVEEPTYVVRERTHSVQPHKRKSSNDQNEQGELEDDSLMKVIRDELTERPLQEGEELVIVH</sequence>
<keyword evidence="3" id="KW-1185">Reference proteome</keyword>
<feature type="region of interest" description="Disordered" evidence="1">
    <location>
        <begin position="573"/>
        <end position="615"/>
    </location>
</feature>
<evidence type="ECO:0000256" key="1">
    <source>
        <dbReference type="SAM" id="MobiDB-lite"/>
    </source>
</evidence>
<feature type="compositionally biased region" description="Basic and acidic residues" evidence="1">
    <location>
        <begin position="583"/>
        <end position="592"/>
    </location>
</feature>
<accession>A0A816DCV4</accession>
<feature type="region of interest" description="Disordered" evidence="1">
    <location>
        <begin position="243"/>
        <end position="298"/>
    </location>
</feature>
<name>A0A816DCV4_ADIRI</name>
<feature type="region of interest" description="Disordered" evidence="1">
    <location>
        <begin position="439"/>
        <end position="486"/>
    </location>
</feature>
<feature type="compositionally biased region" description="Polar residues" evidence="1">
    <location>
        <begin position="263"/>
        <end position="288"/>
    </location>
</feature>
<comment type="caution">
    <text evidence="2">The sequence shown here is derived from an EMBL/GenBank/DDBJ whole genome shotgun (WGS) entry which is preliminary data.</text>
</comment>
<dbReference type="AlphaFoldDB" id="A0A816DCV4"/>
<feature type="compositionally biased region" description="Basic and acidic residues" evidence="1">
    <location>
        <begin position="701"/>
        <end position="712"/>
    </location>
</feature>
<evidence type="ECO:0000313" key="2">
    <source>
        <dbReference type="EMBL" id="CAF1633219.1"/>
    </source>
</evidence>
<feature type="compositionally biased region" description="Polar residues" evidence="1">
    <location>
        <begin position="1"/>
        <end position="17"/>
    </location>
</feature>